<organism evidence="3 4">
    <name type="scientific">Demequina muriae</name>
    <dbReference type="NCBI Taxonomy" id="3051664"/>
    <lineage>
        <taxon>Bacteria</taxon>
        <taxon>Bacillati</taxon>
        <taxon>Actinomycetota</taxon>
        <taxon>Actinomycetes</taxon>
        <taxon>Micrococcales</taxon>
        <taxon>Demequinaceae</taxon>
        <taxon>Demequina</taxon>
    </lineage>
</organism>
<dbReference type="PANTHER" id="PTHR30137">
    <property type="entry name" value="LUCIFERASE-LIKE MONOOXYGENASE"/>
    <property type="match status" value="1"/>
</dbReference>
<evidence type="ECO:0000259" key="2">
    <source>
        <dbReference type="Pfam" id="PF00296"/>
    </source>
</evidence>
<sequence length="322" mass="34624">MRVSLLDRSRTRMGESDADAVTTTVERAVRADALGLHRFWTAEHHAVPGIASAAPTVLVSTIAARTQRIRVGTGGVMVPNHRPLVIAEQALLLEALHPGRIDLGLGGSLGFTPPIRRALGRAGIAEAEYGAELEQVRAYLEGSAGITARPRVDPPPMYLLAVKGGLAWAAQMGLPAVVGGPMVHDTGAIEAYFRTFRPSAQLSTPYLMVNVDVSMADDPGHARDLLLPEAWAYADTRDVGEFRPLRPVEEVRRLLDMERRDKKLAAVRSWMSAAVAGAPDQVAAALADLLARTGASEILANVSTYDREDTTRTDEFLASLHT</sequence>
<gene>
    <name evidence="3" type="ORF">QQX02_12740</name>
</gene>
<dbReference type="Pfam" id="PF00296">
    <property type="entry name" value="Bac_luciferase"/>
    <property type="match status" value="1"/>
</dbReference>
<comment type="caution">
    <text evidence="3">The sequence shown here is derived from an EMBL/GenBank/DDBJ whole genome shotgun (WGS) entry which is preliminary data.</text>
</comment>
<keyword evidence="3" id="KW-0560">Oxidoreductase</keyword>
<dbReference type="InterPro" id="IPR036661">
    <property type="entry name" value="Luciferase-like_sf"/>
</dbReference>
<dbReference type="InterPro" id="IPR011251">
    <property type="entry name" value="Luciferase-like_dom"/>
</dbReference>
<keyword evidence="4" id="KW-1185">Reference proteome</keyword>
<evidence type="ECO:0000313" key="3">
    <source>
        <dbReference type="EMBL" id="MDN4481790.1"/>
    </source>
</evidence>
<dbReference type="RefSeq" id="WP_301143533.1">
    <property type="nucleotide sequence ID" value="NZ_JAUHQA010000001.1"/>
</dbReference>
<reference evidence="3" key="1">
    <citation type="submission" date="2023-06" db="EMBL/GenBank/DDBJ databases">
        <title>Egi l300058.</title>
        <authorList>
            <person name="Gao L."/>
            <person name="Fang B.-Z."/>
            <person name="Li W.-J."/>
        </authorList>
    </citation>
    <scope>NUCLEOTIDE SEQUENCE</scope>
    <source>
        <strain evidence="3">EGI L300058</strain>
    </source>
</reference>
<accession>A0ABT8GK49</accession>
<evidence type="ECO:0000256" key="1">
    <source>
        <dbReference type="ARBA" id="ARBA00007789"/>
    </source>
</evidence>
<dbReference type="NCBIfam" id="TIGR03558">
    <property type="entry name" value="oxido_grp_1"/>
    <property type="match status" value="1"/>
</dbReference>
<dbReference type="PANTHER" id="PTHR30137:SF6">
    <property type="entry name" value="LUCIFERASE-LIKE MONOOXYGENASE"/>
    <property type="match status" value="1"/>
</dbReference>
<dbReference type="SUPFAM" id="SSF51679">
    <property type="entry name" value="Bacterial luciferase-like"/>
    <property type="match status" value="1"/>
</dbReference>
<dbReference type="Proteomes" id="UP001172708">
    <property type="component" value="Unassembled WGS sequence"/>
</dbReference>
<proteinExistence type="predicted"/>
<feature type="domain" description="Luciferase-like" evidence="2">
    <location>
        <begin position="1"/>
        <end position="296"/>
    </location>
</feature>
<dbReference type="EC" id="1.-.-.-" evidence="3"/>
<dbReference type="InterPro" id="IPR019949">
    <property type="entry name" value="CmoO-like"/>
</dbReference>
<protein>
    <submittedName>
        <fullName evidence="3">MsnO8 family LLM class oxidoreductase</fullName>
        <ecNumber evidence="3">1.-.-.-</ecNumber>
    </submittedName>
</protein>
<dbReference type="Gene3D" id="3.20.20.30">
    <property type="entry name" value="Luciferase-like domain"/>
    <property type="match status" value="1"/>
</dbReference>
<evidence type="ECO:0000313" key="4">
    <source>
        <dbReference type="Proteomes" id="UP001172708"/>
    </source>
</evidence>
<dbReference type="EMBL" id="JAUHQA010000001">
    <property type="protein sequence ID" value="MDN4481790.1"/>
    <property type="molecule type" value="Genomic_DNA"/>
</dbReference>
<dbReference type="InterPro" id="IPR050766">
    <property type="entry name" value="Bact_Lucif_Oxidored"/>
</dbReference>
<comment type="similarity">
    <text evidence="1">To bacterial alkanal monooxygenase alpha and beta chains.</text>
</comment>
<name>A0ABT8GK49_9MICO</name>
<dbReference type="GO" id="GO:0016491">
    <property type="term" value="F:oxidoreductase activity"/>
    <property type="evidence" value="ECO:0007669"/>
    <property type="project" value="UniProtKB-KW"/>
</dbReference>